<comment type="subcellular location">
    <subcellularLocation>
        <location evidence="1">Cell envelope</location>
    </subcellularLocation>
</comment>
<dbReference type="GO" id="GO:0030313">
    <property type="term" value="C:cell envelope"/>
    <property type="evidence" value="ECO:0007669"/>
    <property type="project" value="UniProtKB-SubCell"/>
</dbReference>
<evidence type="ECO:0000256" key="4">
    <source>
        <dbReference type="ARBA" id="ARBA00022729"/>
    </source>
</evidence>
<dbReference type="AlphaFoldDB" id="A0A5C4T4F2"/>
<evidence type="ECO:0000313" key="6">
    <source>
        <dbReference type="Proteomes" id="UP000307943"/>
    </source>
</evidence>
<dbReference type="SUPFAM" id="SSF53850">
    <property type="entry name" value="Periplasmic binding protein-like II"/>
    <property type="match status" value="1"/>
</dbReference>
<dbReference type="PANTHER" id="PTHR43649">
    <property type="entry name" value="ARABINOSE-BINDING PROTEIN-RELATED"/>
    <property type="match status" value="1"/>
</dbReference>
<dbReference type="PANTHER" id="PTHR43649:SF31">
    <property type="entry name" value="SN-GLYCEROL-3-PHOSPHATE-BINDING PERIPLASMIC PROTEIN UGPB"/>
    <property type="match status" value="1"/>
</dbReference>
<dbReference type="InterPro" id="IPR050490">
    <property type="entry name" value="Bact_solute-bd_prot1"/>
</dbReference>
<comment type="caution">
    <text evidence="5">The sequence shown here is derived from an EMBL/GenBank/DDBJ whole genome shotgun (WGS) entry which is preliminary data.</text>
</comment>
<dbReference type="Proteomes" id="UP000307943">
    <property type="component" value="Unassembled WGS sequence"/>
</dbReference>
<accession>A0A5C4T4F2</accession>
<name>A0A5C4T4F2_9BACL</name>
<gene>
    <name evidence="5" type="ORF">FE784_22570</name>
</gene>
<evidence type="ECO:0000256" key="1">
    <source>
        <dbReference type="ARBA" id="ARBA00004196"/>
    </source>
</evidence>
<sequence>MKKLLNGFLIFWFIMIFLPGCGGAEEKEETTAKIKVMYDSEGSFLTDYGELFMTKHPGIDFEVVSLSEQFASGKNPRQAFEAVLQQAPDIMMLDIDQFTKYAAEGYLYELSPLIHRDGFDLEGMAPAVIRLLNLSGGGKLYGLSPTFTSSVLYYNTDLFDKHGIPYPTNGMSWNDVLQLAQRFPDDGEGERRIYGLQLPAVSSPYYFAMGIGRTQGLDLIDPVNGKITAATSAWKDILHTVIAANSPKANIYRPKLPQGGNVSNLYRNDAFFNGRAAMVIRGIDMMNELKKAKDVHDIETPNWDIAMPPADPHDPDVNVDISVQRIFAINSKSPNVNEAWKLLKYIHSDEYAKVKSRSERLFLLTRTGYSSTMYGRNLDMLYNATPSSDASRNITDQLPASFIQPFIQLAGREIEAAVNSSKTAEAALQTIQDQGQMLWDNAKLEEKHQKTAVQQP</sequence>
<protein>
    <submittedName>
        <fullName evidence="5">Extracellular solute-binding protein</fullName>
    </submittedName>
</protein>
<keyword evidence="4" id="KW-0732">Signal</keyword>
<dbReference type="OrthoDB" id="9782846at2"/>
<proteinExistence type="inferred from homology"/>
<dbReference type="Gene3D" id="3.40.190.10">
    <property type="entry name" value="Periplasmic binding protein-like II"/>
    <property type="match status" value="1"/>
</dbReference>
<evidence type="ECO:0000313" key="5">
    <source>
        <dbReference type="EMBL" id="TNJ63951.1"/>
    </source>
</evidence>
<dbReference type="Pfam" id="PF01547">
    <property type="entry name" value="SBP_bac_1"/>
    <property type="match status" value="1"/>
</dbReference>
<evidence type="ECO:0000256" key="2">
    <source>
        <dbReference type="ARBA" id="ARBA00008520"/>
    </source>
</evidence>
<dbReference type="InterPro" id="IPR006059">
    <property type="entry name" value="SBP"/>
</dbReference>
<evidence type="ECO:0000256" key="3">
    <source>
        <dbReference type="ARBA" id="ARBA00022448"/>
    </source>
</evidence>
<dbReference type="EMBL" id="VDCQ01000035">
    <property type="protein sequence ID" value="TNJ63951.1"/>
    <property type="molecule type" value="Genomic_DNA"/>
</dbReference>
<comment type="similarity">
    <text evidence="2">Belongs to the bacterial solute-binding protein 1 family.</text>
</comment>
<keyword evidence="3" id="KW-0813">Transport</keyword>
<reference evidence="5 6" key="1">
    <citation type="submission" date="2019-05" db="EMBL/GenBank/DDBJ databases">
        <title>We sequenced the genome of Paenibacillus hemerocallicola KCTC 33185 for further insight into its adaptation and study the phylogeny of Paenibacillus.</title>
        <authorList>
            <person name="Narsing Rao M.P."/>
        </authorList>
    </citation>
    <scope>NUCLEOTIDE SEQUENCE [LARGE SCALE GENOMIC DNA]</scope>
    <source>
        <strain evidence="5 6">KCTC 33185</strain>
    </source>
</reference>
<organism evidence="5 6">
    <name type="scientific">Paenibacillus hemerocallicola</name>
    <dbReference type="NCBI Taxonomy" id="1172614"/>
    <lineage>
        <taxon>Bacteria</taxon>
        <taxon>Bacillati</taxon>
        <taxon>Bacillota</taxon>
        <taxon>Bacilli</taxon>
        <taxon>Bacillales</taxon>
        <taxon>Paenibacillaceae</taxon>
        <taxon>Paenibacillus</taxon>
    </lineage>
</organism>
<dbReference type="RefSeq" id="WP_139604498.1">
    <property type="nucleotide sequence ID" value="NZ_VDCQ01000035.1"/>
</dbReference>
<keyword evidence="6" id="KW-1185">Reference proteome</keyword>